<feature type="transmembrane region" description="Helical" evidence="19">
    <location>
        <begin position="138"/>
        <end position="157"/>
    </location>
</feature>
<dbReference type="InterPro" id="IPR039899">
    <property type="entry name" value="BET1_SNARE"/>
</dbReference>
<keyword evidence="4 19" id="KW-0812">Transmembrane</keyword>
<evidence type="ECO:0000256" key="5">
    <source>
        <dbReference type="ARBA" id="ARBA00022824"/>
    </source>
</evidence>
<evidence type="ECO:0000256" key="3">
    <source>
        <dbReference type="ARBA" id="ARBA00022553"/>
    </source>
</evidence>
<keyword evidence="10" id="KW-0175">Coiled coil</keyword>
<evidence type="ECO:0000256" key="19">
    <source>
        <dbReference type="SAM" id="Phobius"/>
    </source>
</evidence>
<protein>
    <recommendedName>
        <fullName evidence="17">BET1 homolog</fullName>
    </recommendedName>
    <alternativeName>
        <fullName evidence="18">Golgi vesicular membrane-trafficking protein p18</fullName>
    </alternativeName>
</protein>
<proteinExistence type="inferred from homology"/>
<keyword evidence="5" id="KW-0256">Endoplasmic reticulum</keyword>
<comment type="function">
    <text evidence="15">Required for vesicular transport from the ER to the Golgi complex. Functions as a SNARE involved in the docking process of ER-derived vesicles with the cis-Golgi membrane.</text>
</comment>
<dbReference type="GO" id="GO:0005789">
    <property type="term" value="C:endoplasmic reticulum membrane"/>
    <property type="evidence" value="ECO:0007669"/>
    <property type="project" value="UniProtKB-SubCell"/>
</dbReference>
<comment type="subunit">
    <text evidence="16">Interacts with SNARE complex members GOSR2, SEC22B and STX5. Interacts with LMAN1/ERGIC53. Interacts with STX17.</text>
</comment>
<evidence type="ECO:0000256" key="7">
    <source>
        <dbReference type="ARBA" id="ARBA00022927"/>
    </source>
</evidence>
<dbReference type="Ensembl" id="ENSNMLT00000000844.1">
    <property type="protein sequence ID" value="ENSNMLP00000000714.1"/>
    <property type="gene ID" value="ENSNMLG00000000589.1"/>
</dbReference>
<comment type="similarity">
    <text evidence="13">Belongs to the BET1 family.</text>
</comment>
<dbReference type="GO" id="GO:0015031">
    <property type="term" value="P:protein transport"/>
    <property type="evidence" value="ECO:0007669"/>
    <property type="project" value="UniProtKB-KW"/>
</dbReference>
<evidence type="ECO:0000256" key="17">
    <source>
        <dbReference type="ARBA" id="ARBA00071590"/>
    </source>
</evidence>
<evidence type="ECO:0000256" key="18">
    <source>
        <dbReference type="ARBA" id="ARBA00077825"/>
    </source>
</evidence>
<dbReference type="GO" id="GO:0016192">
    <property type="term" value="P:vesicle-mediated transport"/>
    <property type="evidence" value="ECO:0007669"/>
    <property type="project" value="UniProtKB-KW"/>
</dbReference>
<dbReference type="Gene3D" id="1.20.5.110">
    <property type="match status" value="1"/>
</dbReference>
<evidence type="ECO:0000256" key="16">
    <source>
        <dbReference type="ARBA" id="ARBA00063965"/>
    </source>
</evidence>
<keyword evidence="9" id="KW-0333">Golgi apparatus</keyword>
<dbReference type="PANTHER" id="PTHR12791">
    <property type="entry name" value="GOLGI SNARE BET1-RELATED"/>
    <property type="match status" value="1"/>
</dbReference>
<evidence type="ECO:0000256" key="1">
    <source>
        <dbReference type="ARBA" id="ARBA00004389"/>
    </source>
</evidence>
<keyword evidence="11 19" id="KW-0472">Membrane</keyword>
<evidence type="ECO:0000256" key="8">
    <source>
        <dbReference type="ARBA" id="ARBA00022989"/>
    </source>
</evidence>
<dbReference type="Proteomes" id="UP000694523">
    <property type="component" value="Unplaced"/>
</dbReference>
<evidence type="ECO:0000256" key="10">
    <source>
        <dbReference type="ARBA" id="ARBA00023054"/>
    </source>
</evidence>
<evidence type="ECO:0000256" key="2">
    <source>
        <dbReference type="ARBA" id="ARBA00022448"/>
    </source>
</evidence>
<keyword evidence="6" id="KW-0931">ER-Golgi transport</keyword>
<dbReference type="GO" id="GO:0005794">
    <property type="term" value="C:Golgi apparatus"/>
    <property type="evidence" value="ECO:0007669"/>
    <property type="project" value="UniProtKB-SubCell"/>
</dbReference>
<keyword evidence="22" id="KW-1185">Reference proteome</keyword>
<dbReference type="PROSITE" id="PS50192">
    <property type="entry name" value="T_SNARE"/>
    <property type="match status" value="1"/>
</dbReference>
<keyword evidence="7" id="KW-0653">Protein transport</keyword>
<dbReference type="CDD" id="cd15853">
    <property type="entry name" value="SNARE_Bet1"/>
    <property type="match status" value="1"/>
</dbReference>
<evidence type="ECO:0000256" key="14">
    <source>
        <dbReference type="ARBA" id="ARBA00046280"/>
    </source>
</evidence>
<reference evidence="21" key="1">
    <citation type="submission" date="2025-08" db="UniProtKB">
        <authorList>
            <consortium name="Ensembl"/>
        </authorList>
    </citation>
    <scope>IDENTIFICATION</scope>
</reference>
<evidence type="ECO:0000256" key="12">
    <source>
        <dbReference type="ARBA" id="ARBA00024188"/>
    </source>
</evidence>
<dbReference type="SMART" id="SM00397">
    <property type="entry name" value="t_SNARE"/>
    <property type="match status" value="1"/>
</dbReference>
<sequence>MIRTPPCEDVVLPHVTDACKILGWTLISYLLRPIPFEQTYCSNKQINKNCCAVSGDGGPGHYASSGYSVYEEENEQLQEGLQAKVTALKSLTIEIGSEAKYQNKMLEDMDSDFDSTGGLLGATIGRVKQLSRGSQGKLLCYMLLFCLFVFLVLYWYLRLR</sequence>
<evidence type="ECO:0000313" key="22">
    <source>
        <dbReference type="Proteomes" id="UP000694523"/>
    </source>
</evidence>
<comment type="subcellular location">
    <subcellularLocation>
        <location evidence="14">Endomembrane system</location>
        <topology evidence="14">Single-pass type IV membrane protein</topology>
    </subcellularLocation>
    <subcellularLocation>
        <location evidence="1">Endoplasmic reticulum membrane</location>
        <topology evidence="1">Single-pass membrane protein</topology>
    </subcellularLocation>
    <subcellularLocation>
        <location evidence="12">Golgi apparatus</location>
        <location evidence="12">cis-Golgi network membrane</location>
    </subcellularLocation>
</comment>
<name>A0A8C6S6H8_9GOBI</name>
<evidence type="ECO:0000256" key="13">
    <source>
        <dbReference type="ARBA" id="ARBA00037962"/>
    </source>
</evidence>
<dbReference type="InterPro" id="IPR000727">
    <property type="entry name" value="T_SNARE_dom"/>
</dbReference>
<evidence type="ECO:0000256" key="9">
    <source>
        <dbReference type="ARBA" id="ARBA00023034"/>
    </source>
</evidence>
<dbReference type="FunFam" id="1.20.5.110:FF:000026">
    <property type="entry name" value="BET1 homolog"/>
    <property type="match status" value="1"/>
</dbReference>
<evidence type="ECO:0000313" key="21">
    <source>
        <dbReference type="Ensembl" id="ENSNMLP00000000714.1"/>
    </source>
</evidence>
<evidence type="ECO:0000259" key="20">
    <source>
        <dbReference type="PROSITE" id="PS50192"/>
    </source>
</evidence>
<keyword evidence="3" id="KW-0597">Phosphoprotein</keyword>
<evidence type="ECO:0000256" key="4">
    <source>
        <dbReference type="ARBA" id="ARBA00022692"/>
    </source>
</evidence>
<dbReference type="SUPFAM" id="SSF58038">
    <property type="entry name" value="SNARE fusion complex"/>
    <property type="match status" value="1"/>
</dbReference>
<keyword evidence="2" id="KW-0813">Transport</keyword>
<dbReference type="AlphaFoldDB" id="A0A8C6S6H8"/>
<accession>A0A8C6S6H8</accession>
<reference evidence="21" key="2">
    <citation type="submission" date="2025-09" db="UniProtKB">
        <authorList>
            <consortium name="Ensembl"/>
        </authorList>
    </citation>
    <scope>IDENTIFICATION</scope>
</reference>
<evidence type="ECO:0000256" key="6">
    <source>
        <dbReference type="ARBA" id="ARBA00022892"/>
    </source>
</evidence>
<organism evidence="21 22">
    <name type="scientific">Neogobius melanostomus</name>
    <name type="common">round goby</name>
    <dbReference type="NCBI Taxonomy" id="47308"/>
    <lineage>
        <taxon>Eukaryota</taxon>
        <taxon>Metazoa</taxon>
        <taxon>Chordata</taxon>
        <taxon>Craniata</taxon>
        <taxon>Vertebrata</taxon>
        <taxon>Euteleostomi</taxon>
        <taxon>Actinopterygii</taxon>
        <taxon>Neopterygii</taxon>
        <taxon>Teleostei</taxon>
        <taxon>Neoteleostei</taxon>
        <taxon>Acanthomorphata</taxon>
        <taxon>Gobiaria</taxon>
        <taxon>Gobiiformes</taxon>
        <taxon>Gobioidei</taxon>
        <taxon>Gobiidae</taxon>
        <taxon>Benthophilinae</taxon>
        <taxon>Neogobiini</taxon>
        <taxon>Neogobius</taxon>
    </lineage>
</organism>
<evidence type="ECO:0000256" key="11">
    <source>
        <dbReference type="ARBA" id="ARBA00023136"/>
    </source>
</evidence>
<evidence type="ECO:0000256" key="15">
    <source>
        <dbReference type="ARBA" id="ARBA00054011"/>
    </source>
</evidence>
<feature type="domain" description="T-SNARE coiled-coil homology" evidence="20">
    <location>
        <begin position="68"/>
        <end position="130"/>
    </location>
</feature>
<keyword evidence="8 19" id="KW-1133">Transmembrane helix</keyword>